<sequence>MDFRYLINGKRRSSAAYPVILNIFGGLAAESSMLGAKASHCPNIVYRPIRPSDLEVLEQIHAALFPIRYEMEFFLSVVNGHDIVSWAAVDTNRPDSQSDELIGFVTARVVSAKESEIGDMLRQNPSRKDETLVYILTLGVVKPYRNHGIATTLVREVIKYASSIPACRAVYLHVISYNDPAIAFYQKMLFKCVRRISNFYYIKGQHYDSYLFIYYVNGGRSACSPRDIVAAVAAYMLSLFKSLAMKLWKNEKYPKWPKCKDSNTLMVTHNKKIISSDNSVCQCV</sequence>
<evidence type="ECO:0000256" key="6">
    <source>
        <dbReference type="ARBA" id="ARBA00025774"/>
    </source>
</evidence>
<dbReference type="InterPro" id="IPR045141">
    <property type="entry name" value="NAA60-like"/>
</dbReference>
<dbReference type="GO" id="GO:0004402">
    <property type="term" value="F:histone acetyltransferase activity"/>
    <property type="evidence" value="ECO:0007669"/>
    <property type="project" value="TreeGrafter"/>
</dbReference>
<evidence type="ECO:0000256" key="10">
    <source>
        <dbReference type="ARBA" id="ARBA00048848"/>
    </source>
</evidence>
<dbReference type="Gene3D" id="3.40.630.30">
    <property type="match status" value="1"/>
</dbReference>
<proteinExistence type="inferred from homology"/>
<dbReference type="InterPro" id="IPR016181">
    <property type="entry name" value="Acyl_CoA_acyltransferase"/>
</dbReference>
<keyword evidence="4" id="KW-0156">Chromatin regulator</keyword>
<evidence type="ECO:0000256" key="8">
    <source>
        <dbReference type="ARBA" id="ARBA00026144"/>
    </source>
</evidence>
<dbReference type="EC" id="2.3.1.48" evidence="1"/>
<gene>
    <name evidence="12" type="ORF">QJS10_CPB11g00114</name>
</gene>
<comment type="similarity">
    <text evidence="6">Belongs to the acetyltransferase family. NAA60 subfamily.</text>
</comment>
<evidence type="ECO:0000256" key="7">
    <source>
        <dbReference type="ARBA" id="ARBA00026111"/>
    </source>
</evidence>
<dbReference type="Proteomes" id="UP001180020">
    <property type="component" value="Unassembled WGS sequence"/>
</dbReference>
<comment type="catalytic activity">
    <reaction evidence="10">
        <text>N-terminal L-methionyl-[transmembrane protein] + acetyl-CoA = N-terminal N(alpha)-acetyl-L-methionyl-[transmembrane protein] + CoA + H(+)</text>
        <dbReference type="Rhea" id="RHEA:50604"/>
        <dbReference type="Rhea" id="RHEA-COMP:12745"/>
        <dbReference type="Rhea" id="RHEA-COMP:12746"/>
        <dbReference type="ChEBI" id="CHEBI:15378"/>
        <dbReference type="ChEBI" id="CHEBI:57287"/>
        <dbReference type="ChEBI" id="CHEBI:57288"/>
        <dbReference type="ChEBI" id="CHEBI:64731"/>
        <dbReference type="ChEBI" id="CHEBI:133414"/>
        <dbReference type="EC" id="2.3.1.259"/>
    </reaction>
</comment>
<evidence type="ECO:0000256" key="4">
    <source>
        <dbReference type="ARBA" id="ARBA00022853"/>
    </source>
</evidence>
<reference evidence="12" key="1">
    <citation type="journal article" date="2023" name="Nat. Commun.">
        <title>Diploid and tetraploid genomes of Acorus and the evolution of monocots.</title>
        <authorList>
            <person name="Ma L."/>
            <person name="Liu K.W."/>
            <person name="Li Z."/>
            <person name="Hsiao Y.Y."/>
            <person name="Qi Y."/>
            <person name="Fu T."/>
            <person name="Tang G.D."/>
            <person name="Zhang D."/>
            <person name="Sun W.H."/>
            <person name="Liu D.K."/>
            <person name="Li Y."/>
            <person name="Chen G.Z."/>
            <person name="Liu X.D."/>
            <person name="Liao X.Y."/>
            <person name="Jiang Y.T."/>
            <person name="Yu X."/>
            <person name="Hao Y."/>
            <person name="Huang J."/>
            <person name="Zhao X.W."/>
            <person name="Ke S."/>
            <person name="Chen Y.Y."/>
            <person name="Wu W.L."/>
            <person name="Hsu J.L."/>
            <person name="Lin Y.F."/>
            <person name="Huang M.D."/>
            <person name="Li C.Y."/>
            <person name="Huang L."/>
            <person name="Wang Z.W."/>
            <person name="Zhao X."/>
            <person name="Zhong W.Y."/>
            <person name="Peng D.H."/>
            <person name="Ahmad S."/>
            <person name="Lan S."/>
            <person name="Zhang J.S."/>
            <person name="Tsai W.C."/>
            <person name="Van de Peer Y."/>
            <person name="Liu Z.J."/>
        </authorList>
    </citation>
    <scope>NUCLEOTIDE SEQUENCE</scope>
    <source>
        <strain evidence="12">CP</strain>
    </source>
</reference>
<dbReference type="CDD" id="cd04301">
    <property type="entry name" value="NAT_SF"/>
    <property type="match status" value="1"/>
</dbReference>
<dbReference type="PANTHER" id="PTHR14744">
    <property type="entry name" value="N-ALPHA-ACETYLTRANSFERASE 60"/>
    <property type="match status" value="1"/>
</dbReference>
<dbReference type="GO" id="GO:0120518">
    <property type="term" value="F:protein N-terminal-methionine acetyltransferase activity"/>
    <property type="evidence" value="ECO:0007669"/>
    <property type="project" value="UniProtKB-EC"/>
</dbReference>
<dbReference type="Pfam" id="PF00583">
    <property type="entry name" value="Acetyltransf_1"/>
    <property type="match status" value="1"/>
</dbReference>
<keyword evidence="2" id="KW-0808">Transferase</keyword>
<dbReference type="PROSITE" id="PS51186">
    <property type="entry name" value="GNAT"/>
    <property type="match status" value="1"/>
</dbReference>
<evidence type="ECO:0000256" key="2">
    <source>
        <dbReference type="ARBA" id="ARBA00022679"/>
    </source>
</evidence>
<keyword evidence="13" id="KW-1185">Reference proteome</keyword>
<keyword evidence="5" id="KW-0012">Acyltransferase</keyword>
<feature type="domain" description="N-acetyltransferase" evidence="11">
    <location>
        <begin position="44"/>
        <end position="214"/>
    </location>
</feature>
<organism evidence="12 13">
    <name type="scientific">Acorus calamus</name>
    <name type="common">Sweet flag</name>
    <dbReference type="NCBI Taxonomy" id="4465"/>
    <lineage>
        <taxon>Eukaryota</taxon>
        <taxon>Viridiplantae</taxon>
        <taxon>Streptophyta</taxon>
        <taxon>Embryophyta</taxon>
        <taxon>Tracheophyta</taxon>
        <taxon>Spermatophyta</taxon>
        <taxon>Magnoliopsida</taxon>
        <taxon>Liliopsida</taxon>
        <taxon>Acoraceae</taxon>
        <taxon>Acorus</taxon>
    </lineage>
</organism>
<evidence type="ECO:0000313" key="13">
    <source>
        <dbReference type="Proteomes" id="UP001180020"/>
    </source>
</evidence>
<dbReference type="SUPFAM" id="SSF55729">
    <property type="entry name" value="Acyl-CoA N-acyltransferases (Nat)"/>
    <property type="match status" value="1"/>
</dbReference>
<dbReference type="EMBL" id="JAUJYO010000011">
    <property type="protein sequence ID" value="KAK1305057.1"/>
    <property type="molecule type" value="Genomic_DNA"/>
</dbReference>
<dbReference type="EC" id="2.3.1.259" evidence="7"/>
<evidence type="ECO:0000313" key="12">
    <source>
        <dbReference type="EMBL" id="KAK1305057.1"/>
    </source>
</evidence>
<evidence type="ECO:0000256" key="5">
    <source>
        <dbReference type="ARBA" id="ARBA00023315"/>
    </source>
</evidence>
<dbReference type="AlphaFoldDB" id="A0AAV9DVK8"/>
<evidence type="ECO:0000256" key="3">
    <source>
        <dbReference type="ARBA" id="ARBA00022829"/>
    </source>
</evidence>
<dbReference type="PANTHER" id="PTHR14744:SF15">
    <property type="entry name" value="N-ALPHA-ACETYLTRANSFERASE 60"/>
    <property type="match status" value="1"/>
</dbReference>
<dbReference type="InterPro" id="IPR000182">
    <property type="entry name" value="GNAT_dom"/>
</dbReference>
<reference evidence="12" key="2">
    <citation type="submission" date="2023-06" db="EMBL/GenBank/DDBJ databases">
        <authorList>
            <person name="Ma L."/>
            <person name="Liu K.-W."/>
            <person name="Li Z."/>
            <person name="Hsiao Y.-Y."/>
            <person name="Qi Y."/>
            <person name="Fu T."/>
            <person name="Tang G."/>
            <person name="Zhang D."/>
            <person name="Sun W.-H."/>
            <person name="Liu D.-K."/>
            <person name="Li Y."/>
            <person name="Chen G.-Z."/>
            <person name="Liu X.-D."/>
            <person name="Liao X.-Y."/>
            <person name="Jiang Y.-T."/>
            <person name="Yu X."/>
            <person name="Hao Y."/>
            <person name="Huang J."/>
            <person name="Zhao X.-W."/>
            <person name="Ke S."/>
            <person name="Chen Y.-Y."/>
            <person name="Wu W.-L."/>
            <person name="Hsu J.-L."/>
            <person name="Lin Y.-F."/>
            <person name="Huang M.-D."/>
            <person name="Li C.-Y."/>
            <person name="Huang L."/>
            <person name="Wang Z.-W."/>
            <person name="Zhao X."/>
            <person name="Zhong W.-Y."/>
            <person name="Peng D.-H."/>
            <person name="Ahmad S."/>
            <person name="Lan S."/>
            <person name="Zhang J.-S."/>
            <person name="Tsai W.-C."/>
            <person name="Van De Peer Y."/>
            <person name="Liu Z.-J."/>
        </authorList>
    </citation>
    <scope>NUCLEOTIDE SEQUENCE</scope>
    <source>
        <strain evidence="12">CP</strain>
        <tissue evidence="12">Leaves</tissue>
    </source>
</reference>
<evidence type="ECO:0000256" key="1">
    <source>
        <dbReference type="ARBA" id="ARBA00013184"/>
    </source>
</evidence>
<dbReference type="FunFam" id="3.40.630.30:FF:000041">
    <property type="entry name" value="Histone acetyltransferase MCC1 isoform A"/>
    <property type="match status" value="1"/>
</dbReference>
<dbReference type="GO" id="GO:0000139">
    <property type="term" value="C:Golgi membrane"/>
    <property type="evidence" value="ECO:0007669"/>
    <property type="project" value="TreeGrafter"/>
</dbReference>
<protein>
    <recommendedName>
        <fullName evidence="8">N-alpha-acetyltransferase 60</fullName>
        <ecNumber evidence="7">2.3.1.259</ecNumber>
        <ecNumber evidence="1">2.3.1.48</ecNumber>
    </recommendedName>
</protein>
<accession>A0AAV9DVK8</accession>
<comment type="caution">
    <text evidence="12">The sequence shown here is derived from an EMBL/GenBank/DDBJ whole genome shotgun (WGS) entry which is preliminary data.</text>
</comment>
<evidence type="ECO:0000259" key="11">
    <source>
        <dbReference type="PROSITE" id="PS51186"/>
    </source>
</evidence>
<comment type="catalytic activity">
    <reaction evidence="9">
        <text>L-lysyl-[protein] + acetyl-CoA = N(6)-acetyl-L-lysyl-[protein] + CoA + H(+)</text>
        <dbReference type="Rhea" id="RHEA:45948"/>
        <dbReference type="Rhea" id="RHEA-COMP:9752"/>
        <dbReference type="Rhea" id="RHEA-COMP:10731"/>
        <dbReference type="ChEBI" id="CHEBI:15378"/>
        <dbReference type="ChEBI" id="CHEBI:29969"/>
        <dbReference type="ChEBI" id="CHEBI:57287"/>
        <dbReference type="ChEBI" id="CHEBI:57288"/>
        <dbReference type="ChEBI" id="CHEBI:61930"/>
        <dbReference type="EC" id="2.3.1.48"/>
    </reaction>
</comment>
<name>A0AAV9DVK8_ACOCL</name>
<evidence type="ECO:0000256" key="9">
    <source>
        <dbReference type="ARBA" id="ARBA00048017"/>
    </source>
</evidence>
<dbReference type="GO" id="GO:0007059">
    <property type="term" value="P:chromosome segregation"/>
    <property type="evidence" value="ECO:0007669"/>
    <property type="project" value="UniProtKB-KW"/>
</dbReference>
<keyword evidence="3" id="KW-0159">Chromosome partition</keyword>